<evidence type="ECO:0000313" key="4">
    <source>
        <dbReference type="EMBL" id="KPM49438.1"/>
    </source>
</evidence>
<dbReference type="Gene3D" id="1.10.287.470">
    <property type="entry name" value="Helix hairpin bin"/>
    <property type="match status" value="1"/>
</dbReference>
<name>A0A0P7C529_9BACT</name>
<dbReference type="InterPro" id="IPR006143">
    <property type="entry name" value="RND_pump_MFP"/>
</dbReference>
<dbReference type="InterPro" id="IPR051909">
    <property type="entry name" value="MFP_Cation_Efflux"/>
</dbReference>
<evidence type="ECO:0000256" key="2">
    <source>
        <dbReference type="ARBA" id="ARBA00022448"/>
    </source>
</evidence>
<dbReference type="GO" id="GO:0060003">
    <property type="term" value="P:copper ion export"/>
    <property type="evidence" value="ECO:0007669"/>
    <property type="project" value="TreeGrafter"/>
</dbReference>
<gene>
    <name evidence="4" type="ORF">AFM12_02155</name>
</gene>
<dbReference type="GO" id="GO:0030313">
    <property type="term" value="C:cell envelope"/>
    <property type="evidence" value="ECO:0007669"/>
    <property type="project" value="TreeGrafter"/>
</dbReference>
<comment type="similarity">
    <text evidence="1">Belongs to the membrane fusion protein (MFP) (TC 8.A.1) family.</text>
</comment>
<accession>A0A0P7C529</accession>
<keyword evidence="5" id="KW-1185">Reference proteome</keyword>
<evidence type="ECO:0000313" key="5">
    <source>
        <dbReference type="Proteomes" id="UP000050454"/>
    </source>
</evidence>
<dbReference type="OrthoDB" id="9814657at2"/>
<feature type="coiled-coil region" evidence="3">
    <location>
        <begin position="151"/>
        <end position="185"/>
    </location>
</feature>
<dbReference type="PANTHER" id="PTHR30097:SF4">
    <property type="entry name" value="SLR6042 PROTEIN"/>
    <property type="match status" value="1"/>
</dbReference>
<proteinExistence type="inferred from homology"/>
<dbReference type="GO" id="GO:0022857">
    <property type="term" value="F:transmembrane transporter activity"/>
    <property type="evidence" value="ECO:0007669"/>
    <property type="project" value="InterPro"/>
</dbReference>
<dbReference type="Proteomes" id="UP000050454">
    <property type="component" value="Unassembled WGS sequence"/>
</dbReference>
<dbReference type="SUPFAM" id="SSF111369">
    <property type="entry name" value="HlyD-like secretion proteins"/>
    <property type="match status" value="1"/>
</dbReference>
<dbReference type="Gene3D" id="2.40.30.170">
    <property type="match status" value="1"/>
</dbReference>
<evidence type="ECO:0000256" key="1">
    <source>
        <dbReference type="ARBA" id="ARBA00009477"/>
    </source>
</evidence>
<organism evidence="4 5">
    <name type="scientific">Jiulongibacter sediminis</name>
    <dbReference type="NCBI Taxonomy" id="1605367"/>
    <lineage>
        <taxon>Bacteria</taxon>
        <taxon>Pseudomonadati</taxon>
        <taxon>Bacteroidota</taxon>
        <taxon>Cytophagia</taxon>
        <taxon>Cytophagales</taxon>
        <taxon>Leadbetterellaceae</taxon>
        <taxon>Jiulongibacter</taxon>
    </lineage>
</organism>
<dbReference type="Gene3D" id="2.40.50.100">
    <property type="match status" value="1"/>
</dbReference>
<keyword evidence="2" id="KW-0813">Transport</keyword>
<reference evidence="4 5" key="1">
    <citation type="submission" date="2015-07" db="EMBL/GenBank/DDBJ databases">
        <title>The draft genome sequence of Leadbetterella sp. JN14-9.</title>
        <authorList>
            <person name="Liu Y."/>
            <person name="Du J."/>
            <person name="Shao Z."/>
        </authorList>
    </citation>
    <scope>NUCLEOTIDE SEQUENCE [LARGE SCALE GENOMIC DNA]</scope>
    <source>
        <strain evidence="4 5">JN14-9</strain>
    </source>
</reference>
<comment type="caution">
    <text evidence="4">The sequence shown here is derived from an EMBL/GenBank/DDBJ whole genome shotgun (WGS) entry which is preliminary data.</text>
</comment>
<evidence type="ECO:0000256" key="3">
    <source>
        <dbReference type="SAM" id="Coils"/>
    </source>
</evidence>
<dbReference type="STRING" id="1605367.AFM12_02155"/>
<sequence length="393" mass="43135">MASGPIKYKQMKNLKYLFLLAGLALGACTEQKEETVTEEVETQDSASSEVVLTKTQYANLDVTLGNAESRMMSSAITANGMVDVPPENIAKVSTVVNGKIARITHNVLPGKYVKKGSVLALATSTELLDIQQNYLESYLKNDFLKKELVRQQQLITENAGVEKSLQSAQNNLKMNEAVLAGLEAKLKLSNVDLASLQSGKIQEQFYVYSPISGYVKEVFINTGSNFSPTDVLFELISNEHLHVELQVFEKDAMYLKEGQKVMLSGAGLSGQTEGSVFLIAKVFDDQSKAIRVHVHLNDHNAREALIPGQFLTGEIQIDEHEVKALPESSLLREPDGTYILKLKSEGEEIIFEKMEVETGAVQNGWAEIITPGSFENIVTKGAQLFAGMAGEEK</sequence>
<dbReference type="NCBIfam" id="TIGR01730">
    <property type="entry name" value="RND_mfp"/>
    <property type="match status" value="1"/>
</dbReference>
<protein>
    <submittedName>
        <fullName evidence="4">Uncharacterized protein</fullName>
    </submittedName>
</protein>
<keyword evidence="3" id="KW-0175">Coiled coil</keyword>
<dbReference type="PROSITE" id="PS51257">
    <property type="entry name" value="PROKAR_LIPOPROTEIN"/>
    <property type="match status" value="1"/>
</dbReference>
<dbReference type="GO" id="GO:0015679">
    <property type="term" value="P:plasma membrane copper ion transport"/>
    <property type="evidence" value="ECO:0007669"/>
    <property type="project" value="TreeGrafter"/>
</dbReference>
<dbReference type="PANTHER" id="PTHR30097">
    <property type="entry name" value="CATION EFFLUX SYSTEM PROTEIN CUSB"/>
    <property type="match status" value="1"/>
</dbReference>
<dbReference type="GO" id="GO:0016020">
    <property type="term" value="C:membrane"/>
    <property type="evidence" value="ECO:0007669"/>
    <property type="project" value="InterPro"/>
</dbReference>
<dbReference type="AlphaFoldDB" id="A0A0P7C529"/>
<dbReference type="EMBL" id="LGTQ01000005">
    <property type="protein sequence ID" value="KPM49438.1"/>
    <property type="molecule type" value="Genomic_DNA"/>
</dbReference>